<dbReference type="EMBL" id="JABSTR010000003">
    <property type="protein sequence ID" value="KAH9365119.1"/>
    <property type="molecule type" value="Genomic_DNA"/>
</dbReference>
<proteinExistence type="predicted"/>
<protein>
    <submittedName>
        <fullName evidence="1">Uncharacterized protein</fullName>
    </submittedName>
</protein>
<keyword evidence="2" id="KW-1185">Reference proteome</keyword>
<accession>A0A9J6FQL4</accession>
<sequence length="257" mass="28634">MFANVLAVSVSKQRPDSVPRRRTAGVLGLLRPRHGPVELPSRSTAYRSPAIVEGRARVPGLLPGRSSQFRSPGLHREPQGDLVPGPGARAKCVLSHEGAVVVYVVARPFEAASSVGTSKKPQLTMTYTTGQPVASFERLEGWEECRPCTETELRESYCFSDLEAMVRNTTLDPDHRSINWWLSVSQTHRGRMPEYVTRPTRCGFPRDTQEARLILARWHLGRASVTCAPKLSQWERLVRRGKPQCKYEGETAGTDNT</sequence>
<evidence type="ECO:0000313" key="1">
    <source>
        <dbReference type="EMBL" id="KAH9365119.1"/>
    </source>
</evidence>
<evidence type="ECO:0000313" key="2">
    <source>
        <dbReference type="Proteomes" id="UP000821853"/>
    </source>
</evidence>
<dbReference type="VEuPathDB" id="VectorBase:HLOH_059024"/>
<name>A0A9J6FQL4_HAELO</name>
<gene>
    <name evidence="1" type="ORF">HPB48_014066</name>
</gene>
<dbReference type="AlphaFoldDB" id="A0A9J6FQL4"/>
<comment type="caution">
    <text evidence="1">The sequence shown here is derived from an EMBL/GenBank/DDBJ whole genome shotgun (WGS) entry which is preliminary data.</text>
</comment>
<organism evidence="1 2">
    <name type="scientific">Haemaphysalis longicornis</name>
    <name type="common">Bush tick</name>
    <dbReference type="NCBI Taxonomy" id="44386"/>
    <lineage>
        <taxon>Eukaryota</taxon>
        <taxon>Metazoa</taxon>
        <taxon>Ecdysozoa</taxon>
        <taxon>Arthropoda</taxon>
        <taxon>Chelicerata</taxon>
        <taxon>Arachnida</taxon>
        <taxon>Acari</taxon>
        <taxon>Parasitiformes</taxon>
        <taxon>Ixodida</taxon>
        <taxon>Ixodoidea</taxon>
        <taxon>Ixodidae</taxon>
        <taxon>Haemaphysalinae</taxon>
        <taxon>Haemaphysalis</taxon>
    </lineage>
</organism>
<dbReference type="Proteomes" id="UP000821853">
    <property type="component" value="Unassembled WGS sequence"/>
</dbReference>
<dbReference type="OrthoDB" id="6092325at2759"/>
<reference evidence="1 2" key="1">
    <citation type="journal article" date="2020" name="Cell">
        <title>Large-Scale Comparative Analyses of Tick Genomes Elucidate Their Genetic Diversity and Vector Capacities.</title>
        <authorList>
            <consortium name="Tick Genome and Microbiome Consortium (TIGMIC)"/>
            <person name="Jia N."/>
            <person name="Wang J."/>
            <person name="Shi W."/>
            <person name="Du L."/>
            <person name="Sun Y."/>
            <person name="Zhan W."/>
            <person name="Jiang J.F."/>
            <person name="Wang Q."/>
            <person name="Zhang B."/>
            <person name="Ji P."/>
            <person name="Bell-Sakyi L."/>
            <person name="Cui X.M."/>
            <person name="Yuan T.T."/>
            <person name="Jiang B.G."/>
            <person name="Yang W.F."/>
            <person name="Lam T.T."/>
            <person name="Chang Q.C."/>
            <person name="Ding S.J."/>
            <person name="Wang X.J."/>
            <person name="Zhu J.G."/>
            <person name="Ruan X.D."/>
            <person name="Zhao L."/>
            <person name="Wei J.T."/>
            <person name="Ye R.Z."/>
            <person name="Que T.C."/>
            <person name="Du C.H."/>
            <person name="Zhou Y.H."/>
            <person name="Cheng J.X."/>
            <person name="Dai P.F."/>
            <person name="Guo W.B."/>
            <person name="Han X.H."/>
            <person name="Huang E.J."/>
            <person name="Li L.F."/>
            <person name="Wei W."/>
            <person name="Gao Y.C."/>
            <person name="Liu J.Z."/>
            <person name="Shao H.Z."/>
            <person name="Wang X."/>
            <person name="Wang C.C."/>
            <person name="Yang T.C."/>
            <person name="Huo Q.B."/>
            <person name="Li W."/>
            <person name="Chen H.Y."/>
            <person name="Chen S.E."/>
            <person name="Zhou L.G."/>
            <person name="Ni X.B."/>
            <person name="Tian J.H."/>
            <person name="Sheng Y."/>
            <person name="Liu T."/>
            <person name="Pan Y.S."/>
            <person name="Xia L.Y."/>
            <person name="Li J."/>
            <person name="Zhao F."/>
            <person name="Cao W.C."/>
        </authorList>
    </citation>
    <scope>NUCLEOTIDE SEQUENCE [LARGE SCALE GENOMIC DNA]</scope>
    <source>
        <strain evidence="1">HaeL-2018</strain>
    </source>
</reference>